<dbReference type="Proteomes" id="UP000237798">
    <property type="component" value="Unassembled WGS sequence"/>
</dbReference>
<evidence type="ECO:0000259" key="2">
    <source>
        <dbReference type="Pfam" id="PF16111"/>
    </source>
</evidence>
<accession>A0A2T0B6S9</accession>
<sequence length="214" mass="24165">MTKVCILIPKVLYDIGEMEFINGLNQNLITGFNDKKILKGELENMLNMKEKKRGIILAVLIVAIAVISFVGFNIVFKKDMNKSSNIITAEGQLLQPEQVIGNYFGYCNEKNVKGVNSTHTEWLRGPSLDENLKSIKLNSISEDTRESQKEGYMKYGRGTINGAKAENIKIYKVNYTVKYKKNGVGAEDSGTYEKWIILVRKDKNSSWLIDDIGL</sequence>
<feature type="domain" description="DUF4829" evidence="2">
    <location>
        <begin position="97"/>
        <end position="213"/>
    </location>
</feature>
<keyword evidence="1" id="KW-0472">Membrane</keyword>
<protein>
    <recommendedName>
        <fullName evidence="2">DUF4829 domain-containing protein</fullName>
    </recommendedName>
</protein>
<keyword evidence="4" id="KW-1185">Reference proteome</keyword>
<gene>
    <name evidence="3" type="ORF">CLLU_34900</name>
</gene>
<comment type="caution">
    <text evidence="3">The sequence shown here is derived from an EMBL/GenBank/DDBJ whole genome shotgun (WGS) entry which is preliminary data.</text>
</comment>
<feature type="transmembrane region" description="Helical" evidence="1">
    <location>
        <begin position="55"/>
        <end position="76"/>
    </location>
</feature>
<dbReference type="AlphaFoldDB" id="A0A2T0B6S9"/>
<keyword evidence="1" id="KW-1133">Transmembrane helix</keyword>
<name>A0A2T0B6S9_9CLOT</name>
<dbReference type="InterPro" id="IPR032256">
    <property type="entry name" value="DUF4829"/>
</dbReference>
<organism evidence="3 4">
    <name type="scientific">Clostridium luticellarii</name>
    <dbReference type="NCBI Taxonomy" id="1691940"/>
    <lineage>
        <taxon>Bacteria</taxon>
        <taxon>Bacillati</taxon>
        <taxon>Bacillota</taxon>
        <taxon>Clostridia</taxon>
        <taxon>Eubacteriales</taxon>
        <taxon>Clostridiaceae</taxon>
        <taxon>Clostridium</taxon>
    </lineage>
</organism>
<evidence type="ECO:0000313" key="3">
    <source>
        <dbReference type="EMBL" id="PRR79586.1"/>
    </source>
</evidence>
<evidence type="ECO:0000313" key="4">
    <source>
        <dbReference type="Proteomes" id="UP000237798"/>
    </source>
</evidence>
<proteinExistence type="predicted"/>
<dbReference type="RefSeq" id="WP_158255945.1">
    <property type="nucleotide sequence ID" value="NZ_JALCPJ010000030.1"/>
</dbReference>
<keyword evidence="1" id="KW-0812">Transmembrane</keyword>
<evidence type="ECO:0000256" key="1">
    <source>
        <dbReference type="SAM" id="Phobius"/>
    </source>
</evidence>
<dbReference type="Pfam" id="PF16111">
    <property type="entry name" value="DUF4829"/>
    <property type="match status" value="1"/>
</dbReference>
<dbReference type="EMBL" id="PVXP01000101">
    <property type="protein sequence ID" value="PRR79586.1"/>
    <property type="molecule type" value="Genomic_DNA"/>
</dbReference>
<reference evidence="3 4" key="1">
    <citation type="submission" date="2018-03" db="EMBL/GenBank/DDBJ databases">
        <title>Genome sequence of Clostridium luticellarii DSM 29923.</title>
        <authorList>
            <person name="Poehlein A."/>
            <person name="Daniel R."/>
        </authorList>
    </citation>
    <scope>NUCLEOTIDE SEQUENCE [LARGE SCALE GENOMIC DNA]</scope>
    <source>
        <strain evidence="3 4">DSM 29923</strain>
    </source>
</reference>
<dbReference type="OrthoDB" id="1933189at2"/>